<name>A0A8J3L081_9ACTN</name>
<dbReference type="Gene3D" id="2.60.40.10">
    <property type="entry name" value="Immunoglobulins"/>
    <property type="match status" value="3"/>
</dbReference>
<evidence type="ECO:0000256" key="4">
    <source>
        <dbReference type="ARBA" id="ARBA00023326"/>
    </source>
</evidence>
<feature type="compositionally biased region" description="Low complexity" evidence="5">
    <location>
        <begin position="1"/>
        <end position="24"/>
    </location>
</feature>
<dbReference type="InterPro" id="IPR003961">
    <property type="entry name" value="FN3_dom"/>
</dbReference>
<dbReference type="SMART" id="SM00637">
    <property type="entry name" value="CBD_II"/>
    <property type="match status" value="2"/>
</dbReference>
<dbReference type="PROSITE" id="PS50853">
    <property type="entry name" value="FN3"/>
    <property type="match status" value="3"/>
</dbReference>
<dbReference type="PANTHER" id="PTHR13817:SF151">
    <property type="entry name" value="TITIN"/>
    <property type="match status" value="1"/>
</dbReference>
<feature type="domain" description="CBM2" evidence="7">
    <location>
        <begin position="416"/>
        <end position="527"/>
    </location>
</feature>
<gene>
    <name evidence="8" type="ORF">Cco03nite_29610</name>
</gene>
<dbReference type="Pfam" id="PF00553">
    <property type="entry name" value="CBM_2"/>
    <property type="match status" value="2"/>
</dbReference>
<feature type="domain" description="CBM2" evidence="7">
    <location>
        <begin position="110"/>
        <end position="222"/>
    </location>
</feature>
<evidence type="ECO:0000256" key="1">
    <source>
        <dbReference type="ARBA" id="ARBA00022737"/>
    </source>
</evidence>
<feature type="domain" description="Fibronectin type-III" evidence="6">
    <location>
        <begin position="20"/>
        <end position="111"/>
    </location>
</feature>
<keyword evidence="9" id="KW-1185">Reference proteome</keyword>
<dbReference type="SMART" id="SM00060">
    <property type="entry name" value="FN3"/>
    <property type="match status" value="3"/>
</dbReference>
<dbReference type="CDD" id="cd00063">
    <property type="entry name" value="FN3"/>
    <property type="match status" value="3"/>
</dbReference>
<feature type="domain" description="Fibronectin type-III" evidence="6">
    <location>
        <begin position="231"/>
        <end position="320"/>
    </location>
</feature>
<dbReference type="InterPro" id="IPR050964">
    <property type="entry name" value="Striated_Muscle_Regulatory"/>
</dbReference>
<dbReference type="SUPFAM" id="SSF49384">
    <property type="entry name" value="Carbohydrate-binding domain"/>
    <property type="match status" value="2"/>
</dbReference>
<feature type="region of interest" description="Disordered" evidence="5">
    <location>
        <begin position="1"/>
        <end position="25"/>
    </location>
</feature>
<dbReference type="EMBL" id="BONI01000021">
    <property type="protein sequence ID" value="GIG06261.1"/>
    <property type="molecule type" value="Genomic_DNA"/>
</dbReference>
<dbReference type="Pfam" id="PF00041">
    <property type="entry name" value="fn3"/>
    <property type="match status" value="3"/>
</dbReference>
<keyword evidence="3" id="KW-0326">Glycosidase</keyword>
<keyword evidence="2" id="KW-0119">Carbohydrate metabolism</keyword>
<reference evidence="8 9" key="1">
    <citation type="submission" date="2021-01" db="EMBL/GenBank/DDBJ databases">
        <title>Whole genome shotgun sequence of Catellatospora coxensis NBRC 107359.</title>
        <authorList>
            <person name="Komaki H."/>
            <person name="Tamura T."/>
        </authorList>
    </citation>
    <scope>NUCLEOTIDE SEQUENCE [LARGE SCALE GENOMIC DNA]</scope>
    <source>
        <strain evidence="8 9">NBRC 107359</strain>
    </source>
</reference>
<feature type="domain" description="Fibronectin type-III" evidence="6">
    <location>
        <begin position="324"/>
        <end position="418"/>
    </location>
</feature>
<dbReference type="InterPro" id="IPR013783">
    <property type="entry name" value="Ig-like_fold"/>
</dbReference>
<proteinExistence type="predicted"/>
<dbReference type="InterPro" id="IPR036116">
    <property type="entry name" value="FN3_sf"/>
</dbReference>
<dbReference type="InterPro" id="IPR012291">
    <property type="entry name" value="CBM2_carb-bd_dom_sf"/>
</dbReference>
<dbReference type="GO" id="GO:0000272">
    <property type="term" value="P:polysaccharide catabolic process"/>
    <property type="evidence" value="ECO:0007669"/>
    <property type="project" value="UniProtKB-KW"/>
</dbReference>
<dbReference type="InterPro" id="IPR008965">
    <property type="entry name" value="CBM2/CBM3_carb-bd_dom_sf"/>
</dbReference>
<organism evidence="8 9">
    <name type="scientific">Catellatospora coxensis</name>
    <dbReference type="NCBI Taxonomy" id="310354"/>
    <lineage>
        <taxon>Bacteria</taxon>
        <taxon>Bacillati</taxon>
        <taxon>Actinomycetota</taxon>
        <taxon>Actinomycetes</taxon>
        <taxon>Micromonosporales</taxon>
        <taxon>Micromonosporaceae</taxon>
        <taxon>Catellatospora</taxon>
    </lineage>
</organism>
<keyword evidence="4" id="KW-0624">Polysaccharide degradation</keyword>
<comment type="caution">
    <text evidence="8">The sequence shown here is derived from an EMBL/GenBank/DDBJ whole genome shotgun (WGS) entry which is preliminary data.</text>
</comment>
<keyword evidence="3" id="KW-0378">Hydrolase</keyword>
<dbReference type="Proteomes" id="UP000630887">
    <property type="component" value="Unassembled WGS sequence"/>
</dbReference>
<evidence type="ECO:0000256" key="2">
    <source>
        <dbReference type="ARBA" id="ARBA00023277"/>
    </source>
</evidence>
<evidence type="ECO:0000256" key="5">
    <source>
        <dbReference type="SAM" id="MobiDB-lite"/>
    </source>
</evidence>
<protein>
    <recommendedName>
        <fullName evidence="10">Fibronectin type III domain protein</fullName>
    </recommendedName>
</protein>
<evidence type="ECO:0000256" key="3">
    <source>
        <dbReference type="ARBA" id="ARBA00023295"/>
    </source>
</evidence>
<accession>A0A8J3L081</accession>
<dbReference type="PROSITE" id="PS51173">
    <property type="entry name" value="CBM2"/>
    <property type="match status" value="2"/>
</dbReference>
<evidence type="ECO:0000313" key="9">
    <source>
        <dbReference type="Proteomes" id="UP000630887"/>
    </source>
</evidence>
<sequence>MSLTPAPAAHAAADTTAPTAPGTPSFTQVTPYAVTLSWSPSADDVGVADYLVRRTLPTGGVWVDSTPGTTTTITIRDLTPNNQYTFSIVATDAAGNTSAASAAAGVRTLRHTAGTMCSIAFRPVSSGGGSFQSQLDMTNLTPGVWQEWTLAFTLAPGQQVRPEWGFQQNGTRWSQTFVSLWSSGAGPVQPGGTRSVTFTGSYTGDNPPPTEFTINDHPCAVTGVPNTPPTAPGTPVASGLTETSVVLTWTPSTDDVGVDHYEVWRQYTDYVIRVASPTTATATVTGLPRGSVNRFYVVAFDAAGNRSTPSGVLTVTTLPGDLEPPGPVFSLAASEITDSSVRLSWQGPMWGDFALFRIYRSQGGGPLAPVATTTARTIVVTGLSPATTYGFAVAAVDAAGNQSPPSQPPLPVTTTGVPTPPACTVTYRVTSQWAGAFNADVRITNTGPAAITGWTLRWTYAGTQQITNLWNGAHTQTGAAVQVANLGHNATIGAGGGSQSFGFQAGWNGSNPSPTTFTLNGLPCLTG</sequence>
<dbReference type="PANTHER" id="PTHR13817">
    <property type="entry name" value="TITIN"/>
    <property type="match status" value="1"/>
</dbReference>
<dbReference type="SUPFAM" id="SSF49265">
    <property type="entry name" value="Fibronectin type III"/>
    <property type="match status" value="2"/>
</dbReference>
<evidence type="ECO:0000259" key="7">
    <source>
        <dbReference type="PROSITE" id="PS51173"/>
    </source>
</evidence>
<keyword evidence="1" id="KW-0677">Repeat</keyword>
<evidence type="ECO:0000313" key="8">
    <source>
        <dbReference type="EMBL" id="GIG06261.1"/>
    </source>
</evidence>
<dbReference type="GO" id="GO:0004553">
    <property type="term" value="F:hydrolase activity, hydrolyzing O-glycosyl compounds"/>
    <property type="evidence" value="ECO:0007669"/>
    <property type="project" value="InterPro"/>
</dbReference>
<evidence type="ECO:0000259" key="6">
    <source>
        <dbReference type="PROSITE" id="PS50853"/>
    </source>
</evidence>
<evidence type="ECO:0008006" key="10">
    <source>
        <dbReference type="Google" id="ProtNLM"/>
    </source>
</evidence>
<dbReference type="Gene3D" id="2.60.40.290">
    <property type="match status" value="2"/>
</dbReference>
<dbReference type="AlphaFoldDB" id="A0A8J3L081"/>
<dbReference type="GO" id="GO:0030247">
    <property type="term" value="F:polysaccharide binding"/>
    <property type="evidence" value="ECO:0007669"/>
    <property type="project" value="UniProtKB-UniRule"/>
</dbReference>
<dbReference type="InterPro" id="IPR001919">
    <property type="entry name" value="CBD2"/>
</dbReference>